<feature type="compositionally biased region" description="Basic and acidic residues" evidence="1">
    <location>
        <begin position="45"/>
        <end position="58"/>
    </location>
</feature>
<gene>
    <name evidence="2" type="ORF">S01H1_27075</name>
</gene>
<feature type="compositionally biased region" description="Basic and acidic residues" evidence="1">
    <location>
        <begin position="1"/>
        <end position="18"/>
    </location>
</feature>
<feature type="region of interest" description="Disordered" evidence="1">
    <location>
        <begin position="1"/>
        <end position="67"/>
    </location>
</feature>
<dbReference type="EMBL" id="BARS01016451">
    <property type="protein sequence ID" value="GAF87357.1"/>
    <property type="molecule type" value="Genomic_DNA"/>
</dbReference>
<evidence type="ECO:0000313" key="2">
    <source>
        <dbReference type="EMBL" id="GAF87357.1"/>
    </source>
</evidence>
<dbReference type="AlphaFoldDB" id="X0TGU2"/>
<comment type="caution">
    <text evidence="2">The sequence shown here is derived from an EMBL/GenBank/DDBJ whole genome shotgun (WGS) entry which is preliminary data.</text>
</comment>
<sequence length="67" mass="7794">MIKIGKKEKEDAGKERDVKRKKPGWEIGNLIKVDPPQPWPEPEPEPEKSEPEPEKPEPEEPEKEPEE</sequence>
<protein>
    <submittedName>
        <fullName evidence="2">Uncharacterized protein</fullName>
    </submittedName>
</protein>
<proteinExistence type="predicted"/>
<name>X0TGU2_9ZZZZ</name>
<accession>X0TGU2</accession>
<reference evidence="2" key="1">
    <citation type="journal article" date="2014" name="Front. Microbiol.">
        <title>High frequency of phylogenetically diverse reductive dehalogenase-homologous genes in deep subseafloor sedimentary metagenomes.</title>
        <authorList>
            <person name="Kawai M."/>
            <person name="Futagami T."/>
            <person name="Toyoda A."/>
            <person name="Takaki Y."/>
            <person name="Nishi S."/>
            <person name="Hori S."/>
            <person name="Arai W."/>
            <person name="Tsubouchi T."/>
            <person name="Morono Y."/>
            <person name="Uchiyama I."/>
            <person name="Ito T."/>
            <person name="Fujiyama A."/>
            <person name="Inagaki F."/>
            <person name="Takami H."/>
        </authorList>
    </citation>
    <scope>NUCLEOTIDE SEQUENCE</scope>
    <source>
        <strain evidence="2">Expedition CK06-06</strain>
    </source>
</reference>
<evidence type="ECO:0000256" key="1">
    <source>
        <dbReference type="SAM" id="MobiDB-lite"/>
    </source>
</evidence>
<organism evidence="2">
    <name type="scientific">marine sediment metagenome</name>
    <dbReference type="NCBI Taxonomy" id="412755"/>
    <lineage>
        <taxon>unclassified sequences</taxon>
        <taxon>metagenomes</taxon>
        <taxon>ecological metagenomes</taxon>
    </lineage>
</organism>